<evidence type="ECO:0000259" key="1">
    <source>
        <dbReference type="Pfam" id="PF05368"/>
    </source>
</evidence>
<dbReference type="PANTHER" id="PTHR43162:SF1">
    <property type="entry name" value="PRESTALK A DIFFERENTIATION PROTEIN A"/>
    <property type="match status" value="1"/>
</dbReference>
<protein>
    <submittedName>
        <fullName evidence="2">NmrA family transcriptional regulator</fullName>
    </submittedName>
</protein>
<dbReference type="Pfam" id="PF05368">
    <property type="entry name" value="NmrA"/>
    <property type="match status" value="1"/>
</dbReference>
<keyword evidence="3" id="KW-1185">Reference proteome</keyword>
<dbReference type="EMBL" id="MVHG01000085">
    <property type="protein sequence ID" value="ORA08955.1"/>
    <property type="molecule type" value="Genomic_DNA"/>
</dbReference>
<sequence length="296" mass="32829">MARILVTTANGDTGRPMVDCLVECGLKVRALVRTDDARAQRLRDDGAEVVVADLRSLRDIRMALDGVQRAYFNFPVAEGLVEAAVMFAQAAKEAGLELIVNMSHIQSRPAARSKATQNHWLSEQIFDWSGVPTTNLRVTFFMEWLTYIAPLIRNGRYVMPFDADSRFAPIAGQDIASTAATILSKPEEHAGRTYILTGPVEYSHRELAGEVGRVLAKNLPFEQATVKAFLELIGIPDDTAKLRHFEAVTIDQREGRLAGISDAAPRITGRPARTIEDFIDEHRSLFEPEEVENVIV</sequence>
<dbReference type="RefSeq" id="WP_083066641.1">
    <property type="nucleotide sequence ID" value="NZ_MVHG01000085.1"/>
</dbReference>
<accession>A0A1W9Z849</accession>
<evidence type="ECO:0000313" key="3">
    <source>
        <dbReference type="Proteomes" id="UP000192707"/>
    </source>
</evidence>
<dbReference type="InterPro" id="IPR008030">
    <property type="entry name" value="NmrA-like"/>
</dbReference>
<dbReference type="OrthoDB" id="285016at2"/>
<dbReference type="SUPFAM" id="SSF51735">
    <property type="entry name" value="NAD(P)-binding Rossmann-fold domains"/>
    <property type="match status" value="1"/>
</dbReference>
<dbReference type="Proteomes" id="UP000192707">
    <property type="component" value="Unassembled WGS sequence"/>
</dbReference>
<dbReference type="InterPro" id="IPR051604">
    <property type="entry name" value="Ergot_Alk_Oxidoreductase"/>
</dbReference>
<dbReference type="PANTHER" id="PTHR43162">
    <property type="match status" value="1"/>
</dbReference>
<feature type="domain" description="NmrA-like" evidence="1">
    <location>
        <begin position="3"/>
        <end position="240"/>
    </location>
</feature>
<dbReference type="Gene3D" id="3.40.50.720">
    <property type="entry name" value="NAD(P)-binding Rossmann-like Domain"/>
    <property type="match status" value="1"/>
</dbReference>
<evidence type="ECO:0000313" key="2">
    <source>
        <dbReference type="EMBL" id="ORA08955.1"/>
    </source>
</evidence>
<gene>
    <name evidence="2" type="ORF">BST14_23005</name>
</gene>
<reference evidence="2 3" key="1">
    <citation type="submission" date="2016-12" db="EMBL/GenBank/DDBJ databases">
        <title>The new phylogeny of genus Mycobacterium.</title>
        <authorList>
            <person name="Tortoli E."/>
            <person name="Trovato A."/>
            <person name="Cirillo D.M."/>
        </authorList>
    </citation>
    <scope>NUCLEOTIDE SEQUENCE [LARGE SCALE GENOMIC DNA]</scope>
    <source>
        <strain evidence="2 3">DSM 45069</strain>
    </source>
</reference>
<dbReference type="AlphaFoldDB" id="A0A1W9Z849"/>
<comment type="caution">
    <text evidence="2">The sequence shown here is derived from an EMBL/GenBank/DDBJ whole genome shotgun (WGS) entry which is preliminary data.</text>
</comment>
<organism evidence="2 3">
    <name type="scientific">Mycobacterium arosiense ATCC BAA-1401 = DSM 45069</name>
    <dbReference type="NCBI Taxonomy" id="1265311"/>
    <lineage>
        <taxon>Bacteria</taxon>
        <taxon>Bacillati</taxon>
        <taxon>Actinomycetota</taxon>
        <taxon>Actinomycetes</taxon>
        <taxon>Mycobacteriales</taxon>
        <taxon>Mycobacteriaceae</taxon>
        <taxon>Mycobacterium</taxon>
        <taxon>Mycobacterium avium complex (MAC)</taxon>
    </lineage>
</organism>
<dbReference type="Gene3D" id="3.90.25.10">
    <property type="entry name" value="UDP-galactose 4-epimerase, domain 1"/>
    <property type="match status" value="1"/>
</dbReference>
<dbReference type="InterPro" id="IPR036291">
    <property type="entry name" value="NAD(P)-bd_dom_sf"/>
</dbReference>
<proteinExistence type="predicted"/>
<name>A0A1W9Z849_MYCAI</name>